<dbReference type="InterPro" id="IPR050816">
    <property type="entry name" value="Flavin-dep_Halogenase_NPB"/>
</dbReference>
<dbReference type="PANTHER" id="PTHR43747">
    <property type="entry name" value="FAD-BINDING PROTEIN"/>
    <property type="match status" value="1"/>
</dbReference>
<reference evidence="1" key="1">
    <citation type="submission" date="2017-08" db="EMBL/GenBank/DDBJ databases">
        <title>Microbulbifer marisrubri sp. nov., a halophilic alphaproteobacterium isolated from marine sediment of the Yellow Sea, China.</title>
        <authorList>
            <person name="Zhang G."/>
            <person name="Xiong Q."/>
        </authorList>
    </citation>
    <scope>NUCLEOTIDE SEQUENCE [LARGE SCALE GENOMIC DNA]</scope>
    <source>
        <strain evidence="1">WRN-8</strain>
    </source>
</reference>
<dbReference type="InterPro" id="IPR036188">
    <property type="entry name" value="FAD/NAD-bd_sf"/>
</dbReference>
<gene>
    <name evidence="1" type="ORF">AWR36_011800</name>
</gene>
<dbReference type="Gene3D" id="3.50.50.60">
    <property type="entry name" value="FAD/NAD(P)-binding domain"/>
    <property type="match status" value="1"/>
</dbReference>
<dbReference type="PANTHER" id="PTHR43747:SF4">
    <property type="entry name" value="FLAVIN-DEPENDENT TRYPTOPHAN HALOGENASE"/>
    <property type="match status" value="1"/>
</dbReference>
<sequence length="534" mass="60323">MTTPVCCWYNATSGAVLDTIRNIVIVGGGTAGWLVAASLAKQLNILADPETTITLVESPDTPTIGVGEGTWPTMRNTLKRIGIDETDFIRECDVSFKQGTQFVNWHKLNRDGSDAAYYHSFELPHTQWRTAPGPYWHYLQSEIGLPYADAISVQPEACRGNFAPKTMATPTYEGLLNYAYHLDAGKFARMLQRVATSDLGVQHVSAHIERANLSKDGYIASLSTREAGDIDGDFFVDCSGFTALLIDGTYDIPFRSVSDKLFVNSAIAIQMPYQSAAEPIASPTISTAQQAGWIWDIGLHSRRGTGHVYSDDFISDDEAEDQLRRYLGPGSEQLDAKRIKMRLGYREKVFHKNCVAVGLSAAFLEPLEASAIFLIEASCNMLGELFPRNRAMLELLEKRYNASFISRWNSVVDFIKLHYFLSGRTDSEFWIENTRPETAPDSLKEYLEFWRYYPPSRFDLSSSLEPFVRESYEFILFGMGYGHYQQSNPARLPHLEYARENFARIAQMRSEVPSQLVTNRRLLDQLKDFRFQSI</sequence>
<name>A0ABX4HZD2_9GAMM</name>
<dbReference type="SUPFAM" id="SSF51905">
    <property type="entry name" value="FAD/NAD(P)-binding domain"/>
    <property type="match status" value="1"/>
</dbReference>
<protein>
    <submittedName>
        <fullName evidence="1">Tryptophan 7-halogenase</fullName>
    </submittedName>
</protein>
<dbReference type="InterPro" id="IPR006905">
    <property type="entry name" value="Flavin_halogenase"/>
</dbReference>
<dbReference type="PIRSF" id="PIRSF011396">
    <property type="entry name" value="Trp_halogenase"/>
    <property type="match status" value="1"/>
</dbReference>
<dbReference type="Pfam" id="PF04820">
    <property type="entry name" value="Trp_halogenase"/>
    <property type="match status" value="1"/>
</dbReference>
<dbReference type="Proteomes" id="UP000218427">
    <property type="component" value="Unassembled WGS sequence"/>
</dbReference>
<evidence type="ECO:0000313" key="1">
    <source>
        <dbReference type="EMBL" id="PCO04684.1"/>
    </source>
</evidence>
<proteinExistence type="predicted"/>
<accession>A0ABX4HZD2</accession>
<evidence type="ECO:0000313" key="2">
    <source>
        <dbReference type="Proteomes" id="UP000218427"/>
    </source>
</evidence>
<organism evidence="1 2">
    <name type="scientific">Microbulbifer flavimaris</name>
    <dbReference type="NCBI Taxonomy" id="1781068"/>
    <lineage>
        <taxon>Bacteria</taxon>
        <taxon>Pseudomonadati</taxon>
        <taxon>Pseudomonadota</taxon>
        <taxon>Gammaproteobacteria</taxon>
        <taxon>Cellvibrionales</taxon>
        <taxon>Microbulbiferaceae</taxon>
        <taxon>Microbulbifer</taxon>
    </lineage>
</organism>
<comment type="caution">
    <text evidence="1">The sequence shown here is derived from an EMBL/GenBank/DDBJ whole genome shotgun (WGS) entry which is preliminary data.</text>
</comment>
<keyword evidence="2" id="KW-1185">Reference proteome</keyword>
<dbReference type="EMBL" id="LRFG02000004">
    <property type="protein sequence ID" value="PCO04684.1"/>
    <property type="molecule type" value="Genomic_DNA"/>
</dbReference>
<dbReference type="InterPro" id="IPR033856">
    <property type="entry name" value="Trp_halogen"/>
</dbReference>